<gene>
    <name evidence="1" type="ORF">CURHAP_LOCUS33551</name>
    <name evidence="2" type="ORF">ORAREDHAP_LOCUS33100</name>
</gene>
<keyword evidence="4" id="KW-1185">Reference proteome</keyword>
<dbReference type="AlphaFoldDB" id="A0A6J5UXL0"/>
<proteinExistence type="predicted"/>
<accession>A0A6J5UXL0</accession>
<evidence type="ECO:0000313" key="2">
    <source>
        <dbReference type="EMBL" id="CAB4311059.1"/>
    </source>
</evidence>
<organism evidence="1 3">
    <name type="scientific">Prunus armeniaca</name>
    <name type="common">Apricot</name>
    <name type="synonym">Armeniaca vulgaris</name>
    <dbReference type="NCBI Taxonomy" id="36596"/>
    <lineage>
        <taxon>Eukaryota</taxon>
        <taxon>Viridiplantae</taxon>
        <taxon>Streptophyta</taxon>
        <taxon>Embryophyta</taxon>
        <taxon>Tracheophyta</taxon>
        <taxon>Spermatophyta</taxon>
        <taxon>Magnoliopsida</taxon>
        <taxon>eudicotyledons</taxon>
        <taxon>Gunneridae</taxon>
        <taxon>Pentapetalae</taxon>
        <taxon>rosids</taxon>
        <taxon>fabids</taxon>
        <taxon>Rosales</taxon>
        <taxon>Rosaceae</taxon>
        <taxon>Amygdaloideae</taxon>
        <taxon>Amygdaleae</taxon>
        <taxon>Prunus</taxon>
    </lineage>
</organism>
<dbReference type="Proteomes" id="UP000507222">
    <property type="component" value="Unassembled WGS sequence"/>
</dbReference>
<dbReference type="EMBL" id="CAEKKB010000005">
    <property type="protein sequence ID" value="CAB4311059.1"/>
    <property type="molecule type" value="Genomic_DNA"/>
</dbReference>
<dbReference type="EMBL" id="CAEKDK010000005">
    <property type="protein sequence ID" value="CAB4280653.1"/>
    <property type="molecule type" value="Genomic_DNA"/>
</dbReference>
<sequence>MSVETLMHLSIFKGLTTLRQHTVQWNITFNRSSIRSPVLDWLDGALRGQAVNQMVKCPHQHRWWNLLFSLHSLYSPMGIHPSSVTCLSMVGTAMRQLKKW</sequence>
<evidence type="ECO:0000313" key="4">
    <source>
        <dbReference type="Proteomes" id="UP000507245"/>
    </source>
</evidence>
<reference evidence="1 3" key="2">
    <citation type="submission" date="2020-05" db="EMBL/GenBank/DDBJ databases">
        <authorList>
            <person name="Campoy J."/>
            <person name="Schneeberger K."/>
            <person name="Spophaly S."/>
        </authorList>
    </citation>
    <scope>NUCLEOTIDE SEQUENCE [LARGE SCALE GENOMIC DNA]</scope>
    <source>
        <strain evidence="1">PruArmRojPasFocal</strain>
    </source>
</reference>
<name>A0A6J5UXL0_PRUAR</name>
<evidence type="ECO:0000313" key="1">
    <source>
        <dbReference type="EMBL" id="CAB4280653.1"/>
    </source>
</evidence>
<dbReference type="Proteomes" id="UP000507245">
    <property type="component" value="Unassembled WGS sequence"/>
</dbReference>
<evidence type="ECO:0000313" key="3">
    <source>
        <dbReference type="Proteomes" id="UP000507222"/>
    </source>
</evidence>
<protein>
    <submittedName>
        <fullName evidence="1">Uncharacterized protein</fullName>
    </submittedName>
</protein>
<reference evidence="4" key="1">
    <citation type="journal article" date="2020" name="Genome Biol.">
        <title>Gamete binning: chromosome-level and haplotype-resolved genome assembly enabled by high-throughput single-cell sequencing of gamete genomes.</title>
        <authorList>
            <person name="Campoy J.A."/>
            <person name="Sun H."/>
            <person name="Goel M."/>
            <person name="Jiao W.-B."/>
            <person name="Folz-Donahue K."/>
            <person name="Wang N."/>
            <person name="Rubio M."/>
            <person name="Liu C."/>
            <person name="Kukat C."/>
            <person name="Ruiz D."/>
            <person name="Huettel B."/>
            <person name="Schneeberger K."/>
        </authorList>
    </citation>
    <scope>NUCLEOTIDE SEQUENCE [LARGE SCALE GENOMIC DNA]</scope>
    <source>
        <strain evidence="4">cv. Rojo Pasion</strain>
    </source>
</reference>